<sequence>MTYPEKIVGRLTARGLDLDRPCQYQSHDDDCWLSRGLHGWNKVLYPASLELKQVAPGRLAFLTLPTNRRPYGDVEELYDAAYVLSWLPRVHRCVQCVSLDGTRTVLLNRPASTLALTLGRSCNLRHLVLRGNYDYDPIENTVGRDYDTPVSDDELAEGLAALAVLEKFEFAQLPISVPLSRHMVKLINRNVDHLTSIVFENNGVSKNITNRLLRAMRRCRVLSELSVVKNILGKSCMASVAILVRDAKQLRKLDLSDSLKKRANLGGIAEALEVNTSLEELCFFQCESDVTQSEADIRRLLEALAVNKTLRHLDLCGSNVGDSVALLAEALRANTGLRRLEMMYSRLDDSCAVQLAAALETNRTLEVLNLKDNMFTARAVAAFCTALHKNRTLKQVLFSQVRASEEERAWLSVQMAAGRGYTCIQVSWALPDIPMLSMAMASDSPTELHLCNTFYLTGNAIRTLLKSLATNSRVKVVTVVAVTHCAETVDALCHALVSNRTIERLEIAVGSDSKDDGLLARVAKALLVNRTVSEVHMKSTSLSLKSAKTIAFLLSKNSSITKLSLNTLWELKIKRVGIISRALAKNTAVMDFVLSPNLDANRVSWRISNALRRNTNLLNLAIRFLAGQRLDGQAARAFETLRMKPSLLPQLKVAHEHGEHDRAKHPKKAKKKKKDLQRTTWRERGTQERTHCEGGSGEGSSSERSSLLDIGSGLLPMPGAPEPTAQPLALVYIYEVSSEAQTPASMILDFPLVHVPATS</sequence>
<comment type="caution">
    <text evidence="1">The sequence shown here is derived from an EMBL/GenBank/DDBJ whole genome shotgun (WGS) entry which is preliminary data.</text>
</comment>
<keyword evidence="2" id="KW-1185">Reference proteome</keyword>
<accession>A0ACB8DLX2</accession>
<evidence type="ECO:0000313" key="2">
    <source>
        <dbReference type="Proteomes" id="UP000821865"/>
    </source>
</evidence>
<dbReference type="EMBL" id="CM023479">
    <property type="protein sequence ID" value="KAH7973350.1"/>
    <property type="molecule type" value="Genomic_DNA"/>
</dbReference>
<reference evidence="1" key="1">
    <citation type="submission" date="2020-05" db="EMBL/GenBank/DDBJ databases">
        <title>Large-scale comparative analyses of tick genomes elucidate their genetic diversity and vector capacities.</title>
        <authorList>
            <person name="Jia N."/>
            <person name="Wang J."/>
            <person name="Shi W."/>
            <person name="Du L."/>
            <person name="Sun Y."/>
            <person name="Zhan W."/>
            <person name="Jiang J."/>
            <person name="Wang Q."/>
            <person name="Zhang B."/>
            <person name="Ji P."/>
            <person name="Sakyi L.B."/>
            <person name="Cui X."/>
            <person name="Yuan T."/>
            <person name="Jiang B."/>
            <person name="Yang W."/>
            <person name="Lam T.T.-Y."/>
            <person name="Chang Q."/>
            <person name="Ding S."/>
            <person name="Wang X."/>
            <person name="Zhu J."/>
            <person name="Ruan X."/>
            <person name="Zhao L."/>
            <person name="Wei J."/>
            <person name="Que T."/>
            <person name="Du C."/>
            <person name="Cheng J."/>
            <person name="Dai P."/>
            <person name="Han X."/>
            <person name="Huang E."/>
            <person name="Gao Y."/>
            <person name="Liu J."/>
            <person name="Shao H."/>
            <person name="Ye R."/>
            <person name="Li L."/>
            <person name="Wei W."/>
            <person name="Wang X."/>
            <person name="Wang C."/>
            <person name="Yang T."/>
            <person name="Huo Q."/>
            <person name="Li W."/>
            <person name="Guo W."/>
            <person name="Chen H."/>
            <person name="Zhou L."/>
            <person name="Ni X."/>
            <person name="Tian J."/>
            <person name="Zhou Y."/>
            <person name="Sheng Y."/>
            <person name="Liu T."/>
            <person name="Pan Y."/>
            <person name="Xia L."/>
            <person name="Li J."/>
            <person name="Zhao F."/>
            <person name="Cao W."/>
        </authorList>
    </citation>
    <scope>NUCLEOTIDE SEQUENCE</scope>
    <source>
        <strain evidence="1">Dsil-2018</strain>
    </source>
</reference>
<evidence type="ECO:0000313" key="1">
    <source>
        <dbReference type="EMBL" id="KAH7973350.1"/>
    </source>
</evidence>
<name>A0ACB8DLX2_DERSI</name>
<protein>
    <submittedName>
        <fullName evidence="1">Uncharacterized protein</fullName>
    </submittedName>
</protein>
<gene>
    <name evidence="1" type="ORF">HPB49_000017</name>
</gene>
<proteinExistence type="predicted"/>
<organism evidence="1 2">
    <name type="scientific">Dermacentor silvarum</name>
    <name type="common">Tick</name>
    <dbReference type="NCBI Taxonomy" id="543639"/>
    <lineage>
        <taxon>Eukaryota</taxon>
        <taxon>Metazoa</taxon>
        <taxon>Ecdysozoa</taxon>
        <taxon>Arthropoda</taxon>
        <taxon>Chelicerata</taxon>
        <taxon>Arachnida</taxon>
        <taxon>Acari</taxon>
        <taxon>Parasitiformes</taxon>
        <taxon>Ixodida</taxon>
        <taxon>Ixodoidea</taxon>
        <taxon>Ixodidae</taxon>
        <taxon>Rhipicephalinae</taxon>
        <taxon>Dermacentor</taxon>
    </lineage>
</organism>
<dbReference type="Proteomes" id="UP000821865">
    <property type="component" value="Chromosome 10"/>
</dbReference>